<feature type="domain" description="PhoU" evidence="9">
    <location>
        <begin position="122"/>
        <end position="207"/>
    </location>
</feature>
<comment type="similarity">
    <text evidence="2 8">Belongs to the PhoU family.</text>
</comment>
<dbReference type="Gene3D" id="1.20.58.220">
    <property type="entry name" value="Phosphate transport system protein phou homolog 2, domain 2"/>
    <property type="match status" value="1"/>
</dbReference>
<evidence type="ECO:0000256" key="3">
    <source>
        <dbReference type="ARBA" id="ARBA00011738"/>
    </source>
</evidence>
<dbReference type="GO" id="GO:0005737">
    <property type="term" value="C:cytoplasm"/>
    <property type="evidence" value="ECO:0007669"/>
    <property type="project" value="UniProtKB-SubCell"/>
</dbReference>
<dbReference type="PANTHER" id="PTHR42930:SF3">
    <property type="entry name" value="PHOSPHATE-SPECIFIC TRANSPORT SYSTEM ACCESSORY PROTEIN PHOU"/>
    <property type="match status" value="1"/>
</dbReference>
<comment type="function">
    <text evidence="7 8">Plays a role in the regulation of phosphate uptake.</text>
</comment>
<comment type="caution">
    <text evidence="10">The sequence shown here is derived from an EMBL/GenBank/DDBJ whole genome shotgun (WGS) entry which is preliminary data.</text>
</comment>
<evidence type="ECO:0000313" key="11">
    <source>
        <dbReference type="Proteomes" id="UP000886744"/>
    </source>
</evidence>
<dbReference type="AlphaFoldDB" id="A0A9D1E070"/>
<reference evidence="10" key="1">
    <citation type="submission" date="2020-10" db="EMBL/GenBank/DDBJ databases">
        <authorList>
            <person name="Gilroy R."/>
        </authorList>
    </citation>
    <scope>NUCLEOTIDE SEQUENCE</scope>
    <source>
        <strain evidence="10">ChiHjej13B12-12457</strain>
    </source>
</reference>
<organism evidence="10 11">
    <name type="scientific">Candidatus Coprenecus avistercoris</name>
    <dbReference type="NCBI Taxonomy" id="2840730"/>
    <lineage>
        <taxon>Bacteria</taxon>
        <taxon>Pseudomonadati</taxon>
        <taxon>Bacteroidota</taxon>
        <taxon>Bacteroidia</taxon>
        <taxon>Bacteroidales</taxon>
        <taxon>Rikenellaceae</taxon>
        <taxon>Rikenellaceae incertae sedis</taxon>
        <taxon>Candidatus Coprenecus</taxon>
    </lineage>
</organism>
<dbReference type="Proteomes" id="UP000886744">
    <property type="component" value="Unassembled WGS sequence"/>
</dbReference>
<protein>
    <recommendedName>
        <fullName evidence="8">Phosphate-specific transport system accessory protein PhoU</fullName>
    </recommendedName>
</protein>
<evidence type="ECO:0000256" key="6">
    <source>
        <dbReference type="ARBA" id="ARBA00022592"/>
    </source>
</evidence>
<sequence>MVKFVDQQLTQLRNEVYRMWAMVYSQMDQARQAVLGMDRNIAQQIWVRERLVDAQDIKIDTQVEDFIALYTPVAVDLRFVLAMLKINSDLERIGDYAYSIARFVKETDVEKLDAALVDRLQLERMFDIVLEMMNGLQSSLMDENPSKASSVIDMDDELDRLKAASDSILVEYAREHTDELPVVMGLGSIFRKLERTGDHLTNIAEEIVFYVDAKVLKHTAMFSGRES</sequence>
<dbReference type="PIRSF" id="PIRSF003107">
    <property type="entry name" value="PhoU"/>
    <property type="match status" value="1"/>
</dbReference>
<keyword evidence="6 8" id="KW-0592">Phosphate transport</keyword>
<evidence type="ECO:0000259" key="9">
    <source>
        <dbReference type="Pfam" id="PF01895"/>
    </source>
</evidence>
<evidence type="ECO:0000256" key="7">
    <source>
        <dbReference type="ARBA" id="ARBA00056181"/>
    </source>
</evidence>
<dbReference type="InterPro" id="IPR026022">
    <property type="entry name" value="PhoU_dom"/>
</dbReference>
<keyword evidence="4 8" id="KW-0813">Transport</keyword>
<feature type="domain" description="PhoU" evidence="9">
    <location>
        <begin position="17"/>
        <end position="104"/>
    </location>
</feature>
<reference evidence="10" key="2">
    <citation type="journal article" date="2021" name="PeerJ">
        <title>Extensive microbial diversity within the chicken gut microbiome revealed by metagenomics and culture.</title>
        <authorList>
            <person name="Gilroy R."/>
            <person name="Ravi A."/>
            <person name="Getino M."/>
            <person name="Pursley I."/>
            <person name="Horton D.L."/>
            <person name="Alikhan N.F."/>
            <person name="Baker D."/>
            <person name="Gharbi K."/>
            <person name="Hall N."/>
            <person name="Watson M."/>
            <person name="Adriaenssens E.M."/>
            <person name="Foster-Nyarko E."/>
            <person name="Jarju S."/>
            <person name="Secka A."/>
            <person name="Antonio M."/>
            <person name="Oren A."/>
            <person name="Chaudhuri R.R."/>
            <person name="La Ragione R."/>
            <person name="Hildebrand F."/>
            <person name="Pallen M.J."/>
        </authorList>
    </citation>
    <scope>NUCLEOTIDE SEQUENCE</scope>
    <source>
        <strain evidence="10">ChiHjej13B12-12457</strain>
    </source>
</reference>
<accession>A0A9D1E070</accession>
<dbReference type="PANTHER" id="PTHR42930">
    <property type="entry name" value="PHOSPHATE-SPECIFIC TRANSPORT SYSTEM ACCESSORY PROTEIN PHOU"/>
    <property type="match status" value="1"/>
</dbReference>
<proteinExistence type="inferred from homology"/>
<gene>
    <name evidence="10" type="primary">phoU</name>
    <name evidence="10" type="ORF">IAC94_01445</name>
</gene>
<keyword evidence="5 8" id="KW-0963">Cytoplasm</keyword>
<dbReference type="SUPFAM" id="SSF109755">
    <property type="entry name" value="PhoU-like"/>
    <property type="match status" value="1"/>
</dbReference>
<comment type="subunit">
    <text evidence="3 8">Homodimer.</text>
</comment>
<dbReference type="NCBIfam" id="TIGR02135">
    <property type="entry name" value="phoU_full"/>
    <property type="match status" value="1"/>
</dbReference>
<name>A0A9D1E070_9BACT</name>
<dbReference type="EMBL" id="DVHI01000023">
    <property type="protein sequence ID" value="HIR62173.1"/>
    <property type="molecule type" value="Genomic_DNA"/>
</dbReference>
<dbReference type="GO" id="GO:0006817">
    <property type="term" value="P:phosphate ion transport"/>
    <property type="evidence" value="ECO:0007669"/>
    <property type="project" value="UniProtKB-KW"/>
</dbReference>
<dbReference type="GO" id="GO:0045936">
    <property type="term" value="P:negative regulation of phosphate metabolic process"/>
    <property type="evidence" value="ECO:0007669"/>
    <property type="project" value="InterPro"/>
</dbReference>
<dbReference type="InterPro" id="IPR028366">
    <property type="entry name" value="PhoU"/>
</dbReference>
<dbReference type="FunFam" id="1.20.58.220:FF:000004">
    <property type="entry name" value="Phosphate-specific transport system accessory protein PhoU"/>
    <property type="match status" value="1"/>
</dbReference>
<evidence type="ECO:0000256" key="5">
    <source>
        <dbReference type="ARBA" id="ARBA00022490"/>
    </source>
</evidence>
<dbReference type="Pfam" id="PF01895">
    <property type="entry name" value="PhoU"/>
    <property type="match status" value="2"/>
</dbReference>
<evidence type="ECO:0000256" key="8">
    <source>
        <dbReference type="PIRNR" id="PIRNR003107"/>
    </source>
</evidence>
<comment type="subcellular location">
    <subcellularLocation>
        <location evidence="1 8">Cytoplasm</location>
    </subcellularLocation>
</comment>
<dbReference type="GO" id="GO:0030643">
    <property type="term" value="P:intracellular phosphate ion homeostasis"/>
    <property type="evidence" value="ECO:0007669"/>
    <property type="project" value="InterPro"/>
</dbReference>
<evidence type="ECO:0000256" key="4">
    <source>
        <dbReference type="ARBA" id="ARBA00022448"/>
    </source>
</evidence>
<evidence type="ECO:0000256" key="1">
    <source>
        <dbReference type="ARBA" id="ARBA00004496"/>
    </source>
</evidence>
<evidence type="ECO:0000256" key="2">
    <source>
        <dbReference type="ARBA" id="ARBA00008107"/>
    </source>
</evidence>
<evidence type="ECO:0000313" key="10">
    <source>
        <dbReference type="EMBL" id="HIR62173.1"/>
    </source>
</evidence>
<dbReference type="InterPro" id="IPR038078">
    <property type="entry name" value="PhoU-like_sf"/>
</dbReference>